<protein>
    <submittedName>
        <fullName evidence="1">Uncharacterized protein</fullName>
    </submittedName>
</protein>
<sequence>MDNNAANSEKSQLIHEKNAKMYSLKLQRSLNIPLRSRALLTLRVRERRANKHSYLPCGDIDKQIQNEI</sequence>
<dbReference type="Proteomes" id="UP000438429">
    <property type="component" value="Unassembled WGS sequence"/>
</dbReference>
<proteinExistence type="predicted"/>
<evidence type="ECO:0000313" key="1">
    <source>
        <dbReference type="EMBL" id="KAF0023884.1"/>
    </source>
</evidence>
<accession>A0A6A4RZZ0</accession>
<gene>
    <name evidence="1" type="ORF">F2P81_024514</name>
</gene>
<dbReference type="AlphaFoldDB" id="A0A6A4RZZ0"/>
<name>A0A6A4RZZ0_SCOMX</name>
<evidence type="ECO:0000313" key="2">
    <source>
        <dbReference type="Proteomes" id="UP000438429"/>
    </source>
</evidence>
<comment type="caution">
    <text evidence="1">The sequence shown here is derived from an EMBL/GenBank/DDBJ whole genome shotgun (WGS) entry which is preliminary data.</text>
</comment>
<reference evidence="1 2" key="1">
    <citation type="submission" date="2019-06" db="EMBL/GenBank/DDBJ databases">
        <title>Draft genomes of female and male turbot (Scophthalmus maximus).</title>
        <authorList>
            <person name="Xu H."/>
            <person name="Xu X.-W."/>
            <person name="Shao C."/>
            <person name="Chen S."/>
        </authorList>
    </citation>
    <scope>NUCLEOTIDE SEQUENCE [LARGE SCALE GENOMIC DNA]</scope>
    <source>
        <strain evidence="1">Ysfricsl-2016a</strain>
        <tissue evidence="1">Blood</tissue>
    </source>
</reference>
<organism evidence="1 2">
    <name type="scientific">Scophthalmus maximus</name>
    <name type="common">Turbot</name>
    <name type="synonym">Psetta maxima</name>
    <dbReference type="NCBI Taxonomy" id="52904"/>
    <lineage>
        <taxon>Eukaryota</taxon>
        <taxon>Metazoa</taxon>
        <taxon>Chordata</taxon>
        <taxon>Craniata</taxon>
        <taxon>Vertebrata</taxon>
        <taxon>Euteleostomi</taxon>
        <taxon>Actinopterygii</taxon>
        <taxon>Neopterygii</taxon>
        <taxon>Teleostei</taxon>
        <taxon>Neoteleostei</taxon>
        <taxon>Acanthomorphata</taxon>
        <taxon>Carangaria</taxon>
        <taxon>Pleuronectiformes</taxon>
        <taxon>Pleuronectoidei</taxon>
        <taxon>Scophthalmidae</taxon>
        <taxon>Scophthalmus</taxon>
    </lineage>
</organism>
<dbReference type="EMBL" id="VEVO01000022">
    <property type="protein sequence ID" value="KAF0023884.1"/>
    <property type="molecule type" value="Genomic_DNA"/>
</dbReference>